<protein>
    <submittedName>
        <fullName evidence="1">Uncharacterized protein</fullName>
    </submittedName>
</protein>
<gene>
    <name evidence="1" type="ORF">CHS0354_004486</name>
</gene>
<dbReference type="AlphaFoldDB" id="A0AAE0SP93"/>
<dbReference type="EMBL" id="JAEAOA010000332">
    <property type="protein sequence ID" value="KAK3595331.1"/>
    <property type="molecule type" value="Genomic_DNA"/>
</dbReference>
<evidence type="ECO:0000313" key="2">
    <source>
        <dbReference type="Proteomes" id="UP001195483"/>
    </source>
</evidence>
<accession>A0AAE0SP93</accession>
<organism evidence="1 2">
    <name type="scientific">Potamilus streckersoni</name>
    <dbReference type="NCBI Taxonomy" id="2493646"/>
    <lineage>
        <taxon>Eukaryota</taxon>
        <taxon>Metazoa</taxon>
        <taxon>Spiralia</taxon>
        <taxon>Lophotrochozoa</taxon>
        <taxon>Mollusca</taxon>
        <taxon>Bivalvia</taxon>
        <taxon>Autobranchia</taxon>
        <taxon>Heteroconchia</taxon>
        <taxon>Palaeoheterodonta</taxon>
        <taxon>Unionida</taxon>
        <taxon>Unionoidea</taxon>
        <taxon>Unionidae</taxon>
        <taxon>Ambleminae</taxon>
        <taxon>Lampsilini</taxon>
        <taxon>Potamilus</taxon>
    </lineage>
</organism>
<keyword evidence="2" id="KW-1185">Reference proteome</keyword>
<reference evidence="1" key="1">
    <citation type="journal article" date="2021" name="Genome Biol. Evol.">
        <title>A High-Quality Reference Genome for a Parasitic Bivalve with Doubly Uniparental Inheritance (Bivalvia: Unionida).</title>
        <authorList>
            <person name="Smith C.H."/>
        </authorList>
    </citation>
    <scope>NUCLEOTIDE SEQUENCE</scope>
    <source>
        <strain evidence="1">CHS0354</strain>
    </source>
</reference>
<proteinExistence type="predicted"/>
<comment type="caution">
    <text evidence="1">The sequence shown here is derived from an EMBL/GenBank/DDBJ whole genome shotgun (WGS) entry which is preliminary data.</text>
</comment>
<name>A0AAE0SP93_9BIVA</name>
<sequence>MQGSSLDLSDGMQGSSFDLSDGMQGSSLDLSDGMQGSSLYLSDGYLPDRPPCRARSISGRVVVFALECHSTSVLQHCKARSIIVFRGVQKKSTASKTATSLPAMKTAGAALKQVFRKKHLSHRNCNSPDSRLCMQLDPDRFKPGQVQYI</sequence>
<dbReference type="Proteomes" id="UP001195483">
    <property type="component" value="Unassembled WGS sequence"/>
</dbReference>
<evidence type="ECO:0000313" key="1">
    <source>
        <dbReference type="EMBL" id="KAK3595331.1"/>
    </source>
</evidence>
<reference evidence="1" key="2">
    <citation type="journal article" date="2021" name="Genome Biol. Evol.">
        <title>Developing a high-quality reference genome for a parasitic bivalve with doubly uniparental inheritance (Bivalvia: Unionida).</title>
        <authorList>
            <person name="Smith C.H."/>
        </authorList>
    </citation>
    <scope>NUCLEOTIDE SEQUENCE</scope>
    <source>
        <strain evidence="1">CHS0354</strain>
        <tissue evidence="1">Mantle</tissue>
    </source>
</reference>
<reference evidence="1" key="3">
    <citation type="submission" date="2023-05" db="EMBL/GenBank/DDBJ databases">
        <authorList>
            <person name="Smith C.H."/>
        </authorList>
    </citation>
    <scope>NUCLEOTIDE SEQUENCE</scope>
    <source>
        <strain evidence="1">CHS0354</strain>
        <tissue evidence="1">Mantle</tissue>
    </source>
</reference>